<gene>
    <name evidence="1" type="ORF">AWB80_03113</name>
</gene>
<dbReference type="EMBL" id="FCOE02000009">
    <property type="protein sequence ID" value="SAK65875.1"/>
    <property type="molecule type" value="Genomic_DNA"/>
</dbReference>
<reference evidence="1" key="1">
    <citation type="submission" date="2016-01" db="EMBL/GenBank/DDBJ databases">
        <authorList>
            <person name="Peeters C."/>
        </authorList>
    </citation>
    <scope>NUCLEOTIDE SEQUENCE [LARGE SCALE GENOMIC DNA]</scope>
    <source>
        <strain evidence="1">LMG 29323</strain>
    </source>
</reference>
<protein>
    <submittedName>
        <fullName evidence="1">Uncharacterized protein</fullName>
    </submittedName>
</protein>
<evidence type="ECO:0000313" key="1">
    <source>
        <dbReference type="EMBL" id="SAK65875.1"/>
    </source>
</evidence>
<proteinExistence type="predicted"/>
<dbReference type="RefSeq" id="WP_061175583.1">
    <property type="nucleotide sequence ID" value="NZ_FCOE02000009.1"/>
</dbReference>
<keyword evidence="2" id="KW-1185">Reference proteome</keyword>
<dbReference type="STRING" id="1777141.AWB80_03113"/>
<accession>A0A158B701</accession>
<dbReference type="Proteomes" id="UP000054911">
    <property type="component" value="Unassembled WGS sequence"/>
</dbReference>
<sequence length="169" mass="18073">MTEERRAVIRDAISNITQSAESLRACHTSFDSRDDWGDDHEAKADYDAEVALVARLNALLSASIADTAGAKQEPVARVVYGVDVDGDAYARAEWLTNALENGTLLYLAATPASSVADAAGASERIKALFIENPADEMGPSDEPESQYRLGYNTALEDAIDAIAKEAKHG</sequence>
<dbReference type="OrthoDB" id="9120889at2"/>
<organism evidence="1 2">
    <name type="scientific">Caballeronia pedi</name>
    <dbReference type="NCBI Taxonomy" id="1777141"/>
    <lineage>
        <taxon>Bacteria</taxon>
        <taxon>Pseudomonadati</taxon>
        <taxon>Pseudomonadota</taxon>
        <taxon>Betaproteobacteria</taxon>
        <taxon>Burkholderiales</taxon>
        <taxon>Burkholderiaceae</taxon>
        <taxon>Caballeronia</taxon>
    </lineage>
</organism>
<dbReference type="AlphaFoldDB" id="A0A158B701"/>
<evidence type="ECO:0000313" key="2">
    <source>
        <dbReference type="Proteomes" id="UP000054911"/>
    </source>
</evidence>
<name>A0A158B701_9BURK</name>
<comment type="caution">
    <text evidence="1">The sequence shown here is derived from an EMBL/GenBank/DDBJ whole genome shotgun (WGS) entry which is preliminary data.</text>
</comment>